<dbReference type="EMBL" id="JAINUF010000002">
    <property type="protein sequence ID" value="KAJ8376283.1"/>
    <property type="molecule type" value="Genomic_DNA"/>
</dbReference>
<organism evidence="2 3">
    <name type="scientific">Synaphobranchus kaupii</name>
    <name type="common">Kaup's arrowtooth eel</name>
    <dbReference type="NCBI Taxonomy" id="118154"/>
    <lineage>
        <taxon>Eukaryota</taxon>
        <taxon>Metazoa</taxon>
        <taxon>Chordata</taxon>
        <taxon>Craniata</taxon>
        <taxon>Vertebrata</taxon>
        <taxon>Euteleostomi</taxon>
        <taxon>Actinopterygii</taxon>
        <taxon>Neopterygii</taxon>
        <taxon>Teleostei</taxon>
        <taxon>Anguilliformes</taxon>
        <taxon>Synaphobranchidae</taxon>
        <taxon>Synaphobranchus</taxon>
    </lineage>
</organism>
<keyword evidence="1" id="KW-0472">Membrane</keyword>
<sequence>MKCPCSIKCQRHIMLTCLTIIFLPYFFINKRSLLVIKNECHYELALFNKWKGTVKLHLCRGVPVTWQMWRVVDNLYTSLALRKGFRKGYTCASSLKNPPGASSFSTPRSSEEHLAVWNVL</sequence>
<comment type="caution">
    <text evidence="2">The sequence shown here is derived from an EMBL/GenBank/DDBJ whole genome shotgun (WGS) entry which is preliminary data.</text>
</comment>
<accession>A0A9Q1G6A2</accession>
<dbReference type="Proteomes" id="UP001152622">
    <property type="component" value="Chromosome 2"/>
</dbReference>
<evidence type="ECO:0000256" key="1">
    <source>
        <dbReference type="SAM" id="Phobius"/>
    </source>
</evidence>
<gene>
    <name evidence="2" type="ORF">SKAU_G00068630</name>
</gene>
<dbReference type="AlphaFoldDB" id="A0A9Q1G6A2"/>
<keyword evidence="1" id="KW-1133">Transmembrane helix</keyword>
<evidence type="ECO:0000313" key="3">
    <source>
        <dbReference type="Proteomes" id="UP001152622"/>
    </source>
</evidence>
<proteinExistence type="predicted"/>
<keyword evidence="1" id="KW-0812">Transmembrane</keyword>
<name>A0A9Q1G6A2_SYNKA</name>
<protein>
    <submittedName>
        <fullName evidence="2">Uncharacterized protein</fullName>
    </submittedName>
</protein>
<evidence type="ECO:0000313" key="2">
    <source>
        <dbReference type="EMBL" id="KAJ8376283.1"/>
    </source>
</evidence>
<reference evidence="2" key="1">
    <citation type="journal article" date="2023" name="Science">
        <title>Genome structures resolve the early diversification of teleost fishes.</title>
        <authorList>
            <person name="Parey E."/>
            <person name="Louis A."/>
            <person name="Montfort J."/>
            <person name="Bouchez O."/>
            <person name="Roques C."/>
            <person name="Iampietro C."/>
            <person name="Lluch J."/>
            <person name="Castinel A."/>
            <person name="Donnadieu C."/>
            <person name="Desvignes T."/>
            <person name="Floi Bucao C."/>
            <person name="Jouanno E."/>
            <person name="Wen M."/>
            <person name="Mejri S."/>
            <person name="Dirks R."/>
            <person name="Jansen H."/>
            <person name="Henkel C."/>
            <person name="Chen W.J."/>
            <person name="Zahm M."/>
            <person name="Cabau C."/>
            <person name="Klopp C."/>
            <person name="Thompson A.W."/>
            <person name="Robinson-Rechavi M."/>
            <person name="Braasch I."/>
            <person name="Lecointre G."/>
            <person name="Bobe J."/>
            <person name="Postlethwait J.H."/>
            <person name="Berthelot C."/>
            <person name="Roest Crollius H."/>
            <person name="Guiguen Y."/>
        </authorList>
    </citation>
    <scope>NUCLEOTIDE SEQUENCE</scope>
    <source>
        <strain evidence="2">WJC10195</strain>
    </source>
</reference>
<feature type="transmembrane region" description="Helical" evidence="1">
    <location>
        <begin position="12"/>
        <end position="28"/>
    </location>
</feature>
<keyword evidence="3" id="KW-1185">Reference proteome</keyword>